<proteinExistence type="predicted"/>
<accession>K0JVP7</accession>
<dbReference type="STRING" id="1179773.BN6_22210"/>
<dbReference type="EMBL" id="HE804045">
    <property type="protein sequence ID" value="CCH29542.1"/>
    <property type="molecule type" value="Genomic_DNA"/>
</dbReference>
<dbReference type="Proteomes" id="UP000006281">
    <property type="component" value="Chromosome"/>
</dbReference>
<protein>
    <submittedName>
        <fullName evidence="1">Putative secreted protein</fullName>
    </submittedName>
</protein>
<dbReference type="eggNOG" id="ENOG5034B16">
    <property type="taxonomic scope" value="Bacteria"/>
</dbReference>
<dbReference type="AlphaFoldDB" id="K0JVP7"/>
<organism evidence="1 2">
    <name type="scientific">Saccharothrix espanaensis (strain ATCC 51144 / DSM 44229 / JCM 9112 / NBRC 15066 / NRRL 15764)</name>
    <dbReference type="NCBI Taxonomy" id="1179773"/>
    <lineage>
        <taxon>Bacteria</taxon>
        <taxon>Bacillati</taxon>
        <taxon>Actinomycetota</taxon>
        <taxon>Actinomycetes</taxon>
        <taxon>Pseudonocardiales</taxon>
        <taxon>Pseudonocardiaceae</taxon>
        <taxon>Saccharothrix</taxon>
    </lineage>
</organism>
<reference evidence="1 2" key="1">
    <citation type="journal article" date="2012" name="BMC Genomics">
        <title>Complete genome sequence of Saccharothrix espanaensis DSM 44229T and comparison to the other completely sequenced Pseudonocardiaceae.</title>
        <authorList>
            <person name="Strobel T."/>
            <person name="Al-Dilaimi A."/>
            <person name="Blom J."/>
            <person name="Gessner A."/>
            <person name="Kalinowski J."/>
            <person name="Luzhetska M."/>
            <person name="Puhler A."/>
            <person name="Szczepanowski R."/>
            <person name="Bechthold A."/>
            <person name="Ruckert C."/>
        </authorList>
    </citation>
    <scope>NUCLEOTIDE SEQUENCE [LARGE SCALE GENOMIC DNA]</scope>
    <source>
        <strain evidence="2">ATCC 51144 / DSM 44229 / JCM 9112 / NBRC 15066 / NRRL 15764</strain>
    </source>
</reference>
<dbReference type="HOGENOM" id="CLU_2156531_0_0_11"/>
<sequence length="111" mass="11176">MIMTVAWPISHAPPPTDRTEVLVPVPARIAAALLGIGMSTLIASPAVAAEPDADTATGSPFGDGVDAAGNWAFSAADVCLQELAVVPAGGQWNGNHADHCANGNVIDHPEG</sequence>
<dbReference type="KEGG" id="sesp:BN6_22210"/>
<evidence type="ECO:0000313" key="2">
    <source>
        <dbReference type="Proteomes" id="UP000006281"/>
    </source>
</evidence>
<evidence type="ECO:0000313" key="1">
    <source>
        <dbReference type="EMBL" id="CCH29542.1"/>
    </source>
</evidence>
<gene>
    <name evidence="1" type="ordered locus">BN6_22210</name>
</gene>
<keyword evidence="2" id="KW-1185">Reference proteome</keyword>
<dbReference type="PATRIC" id="fig|1179773.3.peg.2214"/>
<name>K0JVP7_SACES</name>